<dbReference type="PANTHER" id="PTHR36512">
    <property type="entry name" value="D-AMINOPEPTIDASE"/>
    <property type="match status" value="1"/>
</dbReference>
<organism evidence="2 3">
    <name type="scientific">Candidatus Allocopromorpha excrementigallinarum</name>
    <dbReference type="NCBI Taxonomy" id="2840742"/>
    <lineage>
        <taxon>Bacteria</taxon>
        <taxon>Bacillati</taxon>
        <taxon>Bacillota</taxon>
        <taxon>Clostridia</taxon>
        <taxon>Eubacteriales</taxon>
        <taxon>Eubacteriaceae</taxon>
        <taxon>Eubacteriaceae incertae sedis</taxon>
        <taxon>Candidatus Allocopromorpha</taxon>
    </lineage>
</organism>
<dbReference type="GO" id="GO:0004177">
    <property type="term" value="F:aminopeptidase activity"/>
    <property type="evidence" value="ECO:0007669"/>
    <property type="project" value="TreeGrafter"/>
</dbReference>
<dbReference type="PANTHER" id="PTHR36512:SF3">
    <property type="entry name" value="BLR5678 PROTEIN"/>
    <property type="match status" value="1"/>
</dbReference>
<comment type="caution">
    <text evidence="2">The sequence shown here is derived from an EMBL/GenBank/DDBJ whole genome shotgun (WGS) entry which is preliminary data.</text>
</comment>
<accession>A0A9D1HZC7</accession>
<evidence type="ECO:0000256" key="1">
    <source>
        <dbReference type="ARBA" id="ARBA00007068"/>
    </source>
</evidence>
<dbReference type="CDD" id="cd02252">
    <property type="entry name" value="nylC_like"/>
    <property type="match status" value="1"/>
</dbReference>
<dbReference type="InterPro" id="IPR016117">
    <property type="entry name" value="ArgJ-like_dom_sf"/>
</dbReference>
<proteinExistence type="inferred from homology"/>
<dbReference type="SUPFAM" id="SSF56266">
    <property type="entry name" value="DmpA/ArgJ-like"/>
    <property type="match status" value="1"/>
</dbReference>
<evidence type="ECO:0000313" key="3">
    <source>
        <dbReference type="Proteomes" id="UP000824090"/>
    </source>
</evidence>
<dbReference type="InterPro" id="IPR005321">
    <property type="entry name" value="Peptidase_S58_DmpA"/>
</dbReference>
<protein>
    <submittedName>
        <fullName evidence="2">P1 family peptidase</fullName>
    </submittedName>
</protein>
<dbReference type="Gene3D" id="3.60.70.12">
    <property type="entry name" value="L-amino peptidase D-ALA esterase/amidase"/>
    <property type="match status" value="1"/>
</dbReference>
<name>A0A9D1HZC7_9FIRM</name>
<gene>
    <name evidence="2" type="ORF">IAC50_01485</name>
</gene>
<evidence type="ECO:0000313" key="2">
    <source>
        <dbReference type="EMBL" id="HIU25154.1"/>
    </source>
</evidence>
<dbReference type="Pfam" id="PF03576">
    <property type="entry name" value="Peptidase_S58"/>
    <property type="match status" value="1"/>
</dbReference>
<sequence>MERISIEEIEGFRIGNAQDLKGGTGATVIICGDGAAAGVDVRGGGPATRETDLLNPLSLCQEVYGVLLSGGSAFGLNAAAGVMRYMEERNIGFDAGAARVPLVPAACLFDLIAGDSRIRPDEEMGYRACLDSESKGFSSGNTGAGTGATIGKYMGVERAMKGGLGAYAVKVGRLKIGALAAVNCLGDVYDADTGEKIGGLLSEDGRSLADTRRLMWESVEEQKNVFTGNTTIGCIITNASLDKSQCCKLASMAHDGYGAAIKPVHTSADGDTIFFLSKGEVEVNQDALGDLGAYVMAKAINDGVRSASSAYGFKALADMDF</sequence>
<reference evidence="2" key="1">
    <citation type="submission" date="2020-10" db="EMBL/GenBank/DDBJ databases">
        <authorList>
            <person name="Gilroy R."/>
        </authorList>
    </citation>
    <scope>NUCLEOTIDE SEQUENCE</scope>
    <source>
        <strain evidence="2">ChiHcec3-6078</strain>
    </source>
</reference>
<comment type="similarity">
    <text evidence="1">Belongs to the peptidase S58 family.</text>
</comment>
<dbReference type="AlphaFoldDB" id="A0A9D1HZC7"/>
<reference evidence="2" key="2">
    <citation type="journal article" date="2021" name="PeerJ">
        <title>Extensive microbial diversity within the chicken gut microbiome revealed by metagenomics and culture.</title>
        <authorList>
            <person name="Gilroy R."/>
            <person name="Ravi A."/>
            <person name="Getino M."/>
            <person name="Pursley I."/>
            <person name="Horton D.L."/>
            <person name="Alikhan N.F."/>
            <person name="Baker D."/>
            <person name="Gharbi K."/>
            <person name="Hall N."/>
            <person name="Watson M."/>
            <person name="Adriaenssens E.M."/>
            <person name="Foster-Nyarko E."/>
            <person name="Jarju S."/>
            <person name="Secka A."/>
            <person name="Antonio M."/>
            <person name="Oren A."/>
            <person name="Chaudhuri R.R."/>
            <person name="La Ragione R."/>
            <person name="Hildebrand F."/>
            <person name="Pallen M.J."/>
        </authorList>
    </citation>
    <scope>NUCLEOTIDE SEQUENCE</scope>
    <source>
        <strain evidence="2">ChiHcec3-6078</strain>
    </source>
</reference>
<dbReference type="EMBL" id="DVMP01000034">
    <property type="protein sequence ID" value="HIU25154.1"/>
    <property type="molecule type" value="Genomic_DNA"/>
</dbReference>
<dbReference type="Proteomes" id="UP000824090">
    <property type="component" value="Unassembled WGS sequence"/>
</dbReference>